<accession>A0ABP6MAG4</accession>
<feature type="transmembrane region" description="Helical" evidence="2">
    <location>
        <begin position="125"/>
        <end position="144"/>
    </location>
</feature>
<dbReference type="EMBL" id="BAAAUG010000025">
    <property type="protein sequence ID" value="GAA3094533.1"/>
    <property type="molecule type" value="Genomic_DNA"/>
</dbReference>
<evidence type="ECO:0000313" key="4">
    <source>
        <dbReference type="Proteomes" id="UP001501637"/>
    </source>
</evidence>
<name>A0ABP6MAG4_9ACTN</name>
<reference evidence="4" key="1">
    <citation type="journal article" date="2019" name="Int. J. Syst. Evol. Microbiol.">
        <title>The Global Catalogue of Microorganisms (GCM) 10K type strain sequencing project: providing services to taxonomists for standard genome sequencing and annotation.</title>
        <authorList>
            <consortium name="The Broad Institute Genomics Platform"/>
            <consortium name="The Broad Institute Genome Sequencing Center for Infectious Disease"/>
            <person name="Wu L."/>
            <person name="Ma J."/>
        </authorList>
    </citation>
    <scope>NUCLEOTIDE SEQUENCE [LARGE SCALE GENOMIC DNA]</scope>
    <source>
        <strain evidence="4">JCM 9092</strain>
    </source>
</reference>
<comment type="caution">
    <text evidence="3">The sequence shown here is derived from an EMBL/GenBank/DDBJ whole genome shotgun (WGS) entry which is preliminary data.</text>
</comment>
<dbReference type="RefSeq" id="WP_344520002.1">
    <property type="nucleotide sequence ID" value="NZ_BAAAUG010000025.1"/>
</dbReference>
<proteinExistence type="predicted"/>
<sequence>MTAPVPPRSPEPEDPPAPETSPEPAAPPATGDYRELPSGEQMRIWNELVSDSAERMLTLVEQEFQMKNKLVDQRVRDAEHNRRLDLVNVWFRAAGVVTGVALGAGGIVGYLWIAKYCVDHGSAGAGAGLLGGGVAALAAVVTAVQRRNGQ</sequence>
<organism evidence="3 4">
    <name type="scientific">Streptomyces rectiviolaceus</name>
    <dbReference type="NCBI Taxonomy" id="332591"/>
    <lineage>
        <taxon>Bacteria</taxon>
        <taxon>Bacillati</taxon>
        <taxon>Actinomycetota</taxon>
        <taxon>Actinomycetes</taxon>
        <taxon>Kitasatosporales</taxon>
        <taxon>Streptomycetaceae</taxon>
        <taxon>Streptomyces</taxon>
    </lineage>
</organism>
<evidence type="ECO:0000256" key="1">
    <source>
        <dbReference type="SAM" id="MobiDB-lite"/>
    </source>
</evidence>
<keyword evidence="2" id="KW-0472">Membrane</keyword>
<dbReference type="Proteomes" id="UP001501637">
    <property type="component" value="Unassembled WGS sequence"/>
</dbReference>
<evidence type="ECO:0000313" key="3">
    <source>
        <dbReference type="EMBL" id="GAA3094533.1"/>
    </source>
</evidence>
<gene>
    <name evidence="3" type="ORF">GCM10010449_17820</name>
</gene>
<evidence type="ECO:0000256" key="2">
    <source>
        <dbReference type="SAM" id="Phobius"/>
    </source>
</evidence>
<feature type="compositionally biased region" description="Pro residues" evidence="1">
    <location>
        <begin position="1"/>
        <end position="27"/>
    </location>
</feature>
<keyword evidence="2" id="KW-1133">Transmembrane helix</keyword>
<feature type="transmembrane region" description="Helical" evidence="2">
    <location>
        <begin position="89"/>
        <end position="113"/>
    </location>
</feature>
<feature type="region of interest" description="Disordered" evidence="1">
    <location>
        <begin position="1"/>
        <end position="37"/>
    </location>
</feature>
<keyword evidence="2" id="KW-0812">Transmembrane</keyword>
<keyword evidence="4" id="KW-1185">Reference proteome</keyword>
<protein>
    <submittedName>
        <fullName evidence="3">Uncharacterized protein</fullName>
    </submittedName>
</protein>